<dbReference type="GO" id="GO:0046933">
    <property type="term" value="F:proton-transporting ATP synthase activity, rotational mechanism"/>
    <property type="evidence" value="ECO:0007669"/>
    <property type="project" value="InterPro"/>
</dbReference>
<feature type="domain" description="ATPase F1/V1/A1 complex alpha/beta subunit N-terminal" evidence="15">
    <location>
        <begin position="13"/>
        <end position="77"/>
    </location>
</feature>
<feature type="non-terminal residue" evidence="16">
    <location>
        <position position="460"/>
    </location>
</feature>
<protein>
    <recommendedName>
        <fullName evidence="18">F0F1 ATP synthase subunit alpha</fullName>
    </recommendedName>
</protein>
<comment type="caution">
    <text evidence="16">The sequence shown here is derived from an EMBL/GenBank/DDBJ whole genome shotgun (WGS) entry which is preliminary data.</text>
</comment>
<keyword evidence="8" id="KW-0406">Ion transport</keyword>
<dbReference type="GO" id="GO:0005524">
    <property type="term" value="F:ATP binding"/>
    <property type="evidence" value="ECO:0007669"/>
    <property type="project" value="UniProtKB-KW"/>
</dbReference>
<dbReference type="FunFam" id="3.40.50.300:FF:002432">
    <property type="entry name" value="ATP synthase subunit alpha, mitochondrial"/>
    <property type="match status" value="1"/>
</dbReference>
<evidence type="ECO:0000256" key="4">
    <source>
        <dbReference type="ARBA" id="ARBA00022741"/>
    </source>
</evidence>
<comment type="similarity">
    <text evidence="2">Belongs to the ATPase alpha/beta chains family.</text>
</comment>
<proteinExistence type="inferred from homology"/>
<gene>
    <name evidence="16" type="ORF">CO165_03975</name>
</gene>
<dbReference type="Gene3D" id="3.40.50.300">
    <property type="entry name" value="P-loop containing nucleotide triphosphate hydrolases"/>
    <property type="match status" value="1"/>
</dbReference>
<dbReference type="GO" id="GO:0045259">
    <property type="term" value="C:proton-transporting ATP synthase complex"/>
    <property type="evidence" value="ECO:0007669"/>
    <property type="project" value="UniProtKB-KW"/>
</dbReference>
<keyword evidence="9" id="KW-0472">Membrane</keyword>
<dbReference type="EMBL" id="PFWL01000163">
    <property type="protein sequence ID" value="PJA55360.1"/>
    <property type="molecule type" value="Genomic_DNA"/>
</dbReference>
<evidence type="ECO:0000256" key="6">
    <source>
        <dbReference type="ARBA" id="ARBA00022840"/>
    </source>
</evidence>
<evidence type="ECO:0000256" key="8">
    <source>
        <dbReference type="ARBA" id="ARBA00023065"/>
    </source>
</evidence>
<dbReference type="InterPro" id="IPR000793">
    <property type="entry name" value="ATP_synth_asu_C"/>
</dbReference>
<evidence type="ECO:0000259" key="15">
    <source>
        <dbReference type="Pfam" id="PF02874"/>
    </source>
</evidence>
<keyword evidence="7" id="KW-1278">Translocase</keyword>
<dbReference type="Gene3D" id="1.20.150.20">
    <property type="entry name" value="ATP synthase alpha/beta chain, C-terminal domain"/>
    <property type="match status" value="1"/>
</dbReference>
<dbReference type="InterPro" id="IPR004100">
    <property type="entry name" value="ATPase_F1/V1/A1_a/bsu_N"/>
</dbReference>
<keyword evidence="6" id="KW-0067">ATP-binding</keyword>
<dbReference type="InterPro" id="IPR005294">
    <property type="entry name" value="ATP_synth_F1_asu"/>
</dbReference>
<comment type="subcellular location">
    <subcellularLocation>
        <location evidence="1">Membrane</location>
    </subcellularLocation>
</comment>
<evidence type="ECO:0000259" key="13">
    <source>
        <dbReference type="Pfam" id="PF00006"/>
    </source>
</evidence>
<organism evidence="16 17">
    <name type="scientific">Candidatus Roizmanbacteria bacterium CG_4_9_14_3_um_filter_33_18</name>
    <dbReference type="NCBI Taxonomy" id="1974841"/>
    <lineage>
        <taxon>Bacteria</taxon>
        <taxon>Candidatus Roizmaniibacteriota</taxon>
    </lineage>
</organism>
<dbReference type="SUPFAM" id="SSF47917">
    <property type="entry name" value="C-terminal domain of alpha and beta subunits of F1 ATP synthase"/>
    <property type="match status" value="1"/>
</dbReference>
<dbReference type="Gene3D" id="2.40.30.20">
    <property type="match status" value="1"/>
</dbReference>
<dbReference type="Proteomes" id="UP000229647">
    <property type="component" value="Unassembled WGS sequence"/>
</dbReference>
<dbReference type="PANTHER" id="PTHR48082:SF2">
    <property type="entry name" value="ATP SYNTHASE SUBUNIT ALPHA, MITOCHONDRIAL"/>
    <property type="match status" value="1"/>
</dbReference>
<evidence type="ECO:0000256" key="2">
    <source>
        <dbReference type="ARBA" id="ARBA00008936"/>
    </source>
</evidence>
<evidence type="ECO:0008006" key="18">
    <source>
        <dbReference type="Google" id="ProtNLM"/>
    </source>
</evidence>
<dbReference type="InterPro" id="IPR000194">
    <property type="entry name" value="ATPase_F1/V1/A1_a/bsu_nucl-bd"/>
</dbReference>
<evidence type="ECO:0000256" key="3">
    <source>
        <dbReference type="ARBA" id="ARBA00022448"/>
    </source>
</evidence>
<dbReference type="AlphaFoldDB" id="A0A2M7XXJ7"/>
<evidence type="ECO:0000256" key="9">
    <source>
        <dbReference type="ARBA" id="ARBA00023136"/>
    </source>
</evidence>
<dbReference type="Pfam" id="PF00306">
    <property type="entry name" value="ATP-synt_ab_C"/>
    <property type="match status" value="1"/>
</dbReference>
<dbReference type="InterPro" id="IPR023366">
    <property type="entry name" value="ATP_synth_asu-like_sf"/>
</dbReference>
<keyword evidence="10" id="KW-0139">CF(1)</keyword>
<name>A0A2M7XXJ7_9BACT</name>
<dbReference type="SUPFAM" id="SSF50615">
    <property type="entry name" value="N-terminal domain of alpha and beta subunits of F1 ATP synthase"/>
    <property type="match status" value="1"/>
</dbReference>
<dbReference type="Pfam" id="PF00006">
    <property type="entry name" value="ATP-synt_ab"/>
    <property type="match status" value="1"/>
</dbReference>
<sequence>MQNYKHYLEKFGEYGEVVEVKQSLVVVEGLPNSRINEIVVFENGSFGQITDISDGLCRVALLKKSSQIKSGDKVSRTDSLLMIPVGEEFLGTMIDPLGEIIFPENKKIQKAEQRSVERGIGGIDKRAKIDKQLLTGVTLVDMLLPLGNGQKELVIGDRKTGKTSFLLTTVKNQIKLGKTVIFAAIGKKKTDINKILNYFISEKILDKIIFIVSGSDDSENLIYLTPYTAMTMAEYFRDRGTDTLVVFDDLSTHAKIYRQIALNSDKFPGRESYPGDIFYLHAHLLERAGNFRMGTRTVSITCLPVAETIEGDLSGYITTNLMGITDGHIYFDLSIFTKGRRPAINLPLSVTRVGRQTQAPIYQQANHEITAFLSEYESLQNLAHFGAELSPNVKRVITRGERIIQVFDQKYSEIISSEMQLILLALAYSESFFDVDISKLKEKLLKTGNIKLEKQIENIK</sequence>
<reference evidence="17" key="1">
    <citation type="submission" date="2017-09" db="EMBL/GenBank/DDBJ databases">
        <title>Depth-based differentiation of microbial function through sediment-hosted aquifers and enrichment of novel symbionts in the deep terrestrial subsurface.</title>
        <authorList>
            <person name="Probst A.J."/>
            <person name="Ladd B."/>
            <person name="Jarett J.K."/>
            <person name="Geller-Mcgrath D.E."/>
            <person name="Sieber C.M.K."/>
            <person name="Emerson J.B."/>
            <person name="Anantharaman K."/>
            <person name="Thomas B.C."/>
            <person name="Malmstrom R."/>
            <person name="Stieglmeier M."/>
            <person name="Klingl A."/>
            <person name="Woyke T."/>
            <person name="Ryan C.M."/>
            <person name="Banfield J.F."/>
        </authorList>
    </citation>
    <scope>NUCLEOTIDE SEQUENCE [LARGE SCALE GENOMIC DNA]</scope>
</reference>
<evidence type="ECO:0000256" key="12">
    <source>
        <dbReference type="ARBA" id="ARBA00026013"/>
    </source>
</evidence>
<accession>A0A2M7XXJ7</accession>
<evidence type="ECO:0000256" key="7">
    <source>
        <dbReference type="ARBA" id="ARBA00022967"/>
    </source>
</evidence>
<feature type="domain" description="ATPase F1/V1/A1 complex alpha/beta subunit nucleotide-binding" evidence="13">
    <location>
        <begin position="136"/>
        <end position="350"/>
    </location>
</feature>
<keyword evidence="5" id="KW-0375">Hydrogen ion transport</keyword>
<evidence type="ECO:0000313" key="16">
    <source>
        <dbReference type="EMBL" id="PJA55360.1"/>
    </source>
</evidence>
<evidence type="ECO:0000256" key="10">
    <source>
        <dbReference type="ARBA" id="ARBA00023196"/>
    </source>
</evidence>
<dbReference type="PANTHER" id="PTHR48082">
    <property type="entry name" value="ATP SYNTHASE SUBUNIT ALPHA, MITOCHONDRIAL"/>
    <property type="match status" value="1"/>
</dbReference>
<dbReference type="InterPro" id="IPR036121">
    <property type="entry name" value="ATPase_F1/V1/A1_a/bsu_N_sf"/>
</dbReference>
<comment type="subunit">
    <text evidence="12">F-type ATPases have 2 components, CF(1) - the catalytic core - and CF(0) - the membrane proton channel. CF(1) has five subunits: alpha(3), beta(3), gamma(1), delta(1), epsilon(1). CF(0) has four main subunits: a(1), b(1), b'(1) and c(9-12).</text>
</comment>
<keyword evidence="3" id="KW-0813">Transport</keyword>
<feature type="domain" description="ATP synthase alpha subunit C-terminal" evidence="14">
    <location>
        <begin position="358"/>
        <end position="442"/>
    </location>
</feature>
<dbReference type="InterPro" id="IPR027417">
    <property type="entry name" value="P-loop_NTPase"/>
</dbReference>
<dbReference type="SUPFAM" id="SSF52540">
    <property type="entry name" value="P-loop containing nucleoside triphosphate hydrolases"/>
    <property type="match status" value="1"/>
</dbReference>
<dbReference type="Pfam" id="PF02874">
    <property type="entry name" value="ATP-synt_ab_N"/>
    <property type="match status" value="1"/>
</dbReference>
<dbReference type="InterPro" id="IPR038376">
    <property type="entry name" value="ATP_synth_asu_C_sf"/>
</dbReference>
<keyword evidence="4" id="KW-0547">Nucleotide-binding</keyword>
<evidence type="ECO:0000256" key="5">
    <source>
        <dbReference type="ARBA" id="ARBA00022781"/>
    </source>
</evidence>
<dbReference type="GO" id="GO:0043531">
    <property type="term" value="F:ADP binding"/>
    <property type="evidence" value="ECO:0007669"/>
    <property type="project" value="TreeGrafter"/>
</dbReference>
<keyword evidence="11" id="KW-0066">ATP synthesis</keyword>
<evidence type="ECO:0000313" key="17">
    <source>
        <dbReference type="Proteomes" id="UP000229647"/>
    </source>
</evidence>
<evidence type="ECO:0000256" key="11">
    <source>
        <dbReference type="ARBA" id="ARBA00023310"/>
    </source>
</evidence>
<evidence type="ECO:0000259" key="14">
    <source>
        <dbReference type="Pfam" id="PF00306"/>
    </source>
</evidence>
<evidence type="ECO:0000256" key="1">
    <source>
        <dbReference type="ARBA" id="ARBA00004370"/>
    </source>
</evidence>